<keyword evidence="5" id="KW-0812">Transmembrane</keyword>
<protein>
    <submittedName>
        <fullName evidence="7">Patatin</fullName>
    </submittedName>
</protein>
<evidence type="ECO:0000256" key="2">
    <source>
        <dbReference type="ARBA" id="ARBA00022963"/>
    </source>
</evidence>
<dbReference type="AlphaFoldDB" id="A0A916T976"/>
<evidence type="ECO:0000313" key="8">
    <source>
        <dbReference type="Proteomes" id="UP000621454"/>
    </source>
</evidence>
<gene>
    <name evidence="7" type="ORF">GCM10011489_25420</name>
</gene>
<keyword evidence="1 4" id="KW-0378">Hydrolase</keyword>
<dbReference type="Proteomes" id="UP000621454">
    <property type="component" value="Unassembled WGS sequence"/>
</dbReference>
<comment type="caution">
    <text evidence="7">The sequence shown here is derived from an EMBL/GenBank/DDBJ whole genome shotgun (WGS) entry which is preliminary data.</text>
</comment>
<feature type="short sequence motif" description="GXSXG" evidence="4">
    <location>
        <begin position="47"/>
        <end position="51"/>
    </location>
</feature>
<dbReference type="PANTHER" id="PTHR14226:SF57">
    <property type="entry name" value="BLR7027 PROTEIN"/>
    <property type="match status" value="1"/>
</dbReference>
<keyword evidence="8" id="KW-1185">Reference proteome</keyword>
<keyword evidence="5" id="KW-0472">Membrane</keyword>
<dbReference type="PANTHER" id="PTHR14226">
    <property type="entry name" value="NEUROPATHY TARGET ESTERASE/SWISS CHEESE D.MELANOGASTER"/>
    <property type="match status" value="1"/>
</dbReference>
<reference evidence="7" key="1">
    <citation type="journal article" date="2014" name="Int. J. Syst. Evol. Microbiol.">
        <title>Complete genome sequence of Corynebacterium casei LMG S-19264T (=DSM 44701T), isolated from a smear-ripened cheese.</title>
        <authorList>
            <consortium name="US DOE Joint Genome Institute (JGI-PGF)"/>
            <person name="Walter F."/>
            <person name="Albersmeier A."/>
            <person name="Kalinowski J."/>
            <person name="Ruckert C."/>
        </authorList>
    </citation>
    <scope>NUCLEOTIDE SEQUENCE</scope>
    <source>
        <strain evidence="7">CGMCC 1.12827</strain>
    </source>
</reference>
<accession>A0A916T976</accession>
<keyword evidence="2 4" id="KW-0442">Lipid degradation</keyword>
<dbReference type="InterPro" id="IPR016035">
    <property type="entry name" value="Acyl_Trfase/lysoPLipase"/>
</dbReference>
<feature type="short sequence motif" description="DGA/G" evidence="4">
    <location>
        <begin position="189"/>
        <end position="191"/>
    </location>
</feature>
<dbReference type="InterPro" id="IPR050301">
    <property type="entry name" value="NTE"/>
</dbReference>
<dbReference type="PROSITE" id="PS51635">
    <property type="entry name" value="PNPLA"/>
    <property type="match status" value="1"/>
</dbReference>
<feature type="short sequence motif" description="GXGXXG" evidence="4">
    <location>
        <begin position="16"/>
        <end position="21"/>
    </location>
</feature>
<dbReference type="SUPFAM" id="SSF52151">
    <property type="entry name" value="FabD/lysophospholipase-like"/>
    <property type="match status" value="1"/>
</dbReference>
<evidence type="ECO:0000256" key="5">
    <source>
        <dbReference type="SAM" id="Phobius"/>
    </source>
</evidence>
<evidence type="ECO:0000259" key="6">
    <source>
        <dbReference type="PROSITE" id="PS51635"/>
    </source>
</evidence>
<keyword evidence="3 4" id="KW-0443">Lipid metabolism</keyword>
<dbReference type="Gene3D" id="3.40.1090.10">
    <property type="entry name" value="Cytosolic phospholipase A2 catalytic domain"/>
    <property type="match status" value="2"/>
</dbReference>
<name>A0A916T976_9ACTN</name>
<dbReference type="GO" id="GO:0016787">
    <property type="term" value="F:hydrolase activity"/>
    <property type="evidence" value="ECO:0007669"/>
    <property type="project" value="UniProtKB-UniRule"/>
</dbReference>
<dbReference type="RefSeq" id="WP_188586963.1">
    <property type="nucleotide sequence ID" value="NZ_BMGC01000018.1"/>
</dbReference>
<proteinExistence type="predicted"/>
<organism evidence="7 8">
    <name type="scientific">Gordonia jinhuaensis</name>
    <dbReference type="NCBI Taxonomy" id="1517702"/>
    <lineage>
        <taxon>Bacteria</taxon>
        <taxon>Bacillati</taxon>
        <taxon>Actinomycetota</taxon>
        <taxon>Actinomycetes</taxon>
        <taxon>Mycobacteriales</taxon>
        <taxon>Gordoniaceae</taxon>
        <taxon>Gordonia</taxon>
    </lineage>
</organism>
<feature type="active site" description="Nucleophile" evidence="4">
    <location>
        <position position="49"/>
    </location>
</feature>
<evidence type="ECO:0000256" key="3">
    <source>
        <dbReference type="ARBA" id="ARBA00023098"/>
    </source>
</evidence>
<dbReference type="Pfam" id="PF01734">
    <property type="entry name" value="Patatin"/>
    <property type="match status" value="1"/>
</dbReference>
<evidence type="ECO:0000313" key="7">
    <source>
        <dbReference type="EMBL" id="GGB36384.1"/>
    </source>
</evidence>
<evidence type="ECO:0000256" key="4">
    <source>
        <dbReference type="PROSITE-ProRule" id="PRU01161"/>
    </source>
</evidence>
<reference evidence="7" key="2">
    <citation type="submission" date="2020-09" db="EMBL/GenBank/DDBJ databases">
        <authorList>
            <person name="Sun Q."/>
            <person name="Zhou Y."/>
        </authorList>
    </citation>
    <scope>NUCLEOTIDE SEQUENCE</scope>
    <source>
        <strain evidence="7">CGMCC 1.12827</strain>
    </source>
</reference>
<feature type="active site" description="Proton acceptor" evidence="4">
    <location>
        <position position="189"/>
    </location>
</feature>
<sequence length="283" mass="30001">MADLGTENSAALVLGGGGLTGIAWMVGLLRGLEHAGAHLRDSRTLIGTSAGSVVAAQLASNTSLEMLFRWQLEGRTHEIAGPRGGFKRMISTVRSAPDNHAAMLAAGQLGLGMGFRNAHDRHRVIESRLPQRRWPIDRDLRIVAVDADSGERVVFDAAGPAGLLEAVEASAAVPGVWPVVPIDGRRYIDGGTWSPTNADLITDIEPESAVVIAPMPGAMRPGTSAHEQVSALTIPTQLIVPDEQSRKAMGRNALDPARQARAARAGYQQAITEAAWLKPLVEL</sequence>
<keyword evidence="5" id="KW-1133">Transmembrane helix</keyword>
<dbReference type="EMBL" id="BMGC01000018">
    <property type="protein sequence ID" value="GGB36384.1"/>
    <property type="molecule type" value="Genomic_DNA"/>
</dbReference>
<feature type="domain" description="PNPLA" evidence="6">
    <location>
        <begin position="12"/>
        <end position="202"/>
    </location>
</feature>
<evidence type="ECO:0000256" key="1">
    <source>
        <dbReference type="ARBA" id="ARBA00022801"/>
    </source>
</evidence>
<dbReference type="GO" id="GO:0016042">
    <property type="term" value="P:lipid catabolic process"/>
    <property type="evidence" value="ECO:0007669"/>
    <property type="project" value="UniProtKB-UniRule"/>
</dbReference>
<feature type="transmembrane region" description="Helical" evidence="5">
    <location>
        <begin position="12"/>
        <end position="32"/>
    </location>
</feature>
<dbReference type="InterPro" id="IPR002641">
    <property type="entry name" value="PNPLA_dom"/>
</dbReference>